<name>A0A428PWY6_9HYPO</name>
<feature type="region of interest" description="Disordered" evidence="1">
    <location>
        <begin position="404"/>
        <end position="448"/>
    </location>
</feature>
<feature type="transmembrane region" description="Helical" evidence="2">
    <location>
        <begin position="179"/>
        <end position="202"/>
    </location>
</feature>
<proteinExistence type="predicted"/>
<reference evidence="4 5" key="1">
    <citation type="submission" date="2017-06" db="EMBL/GenBank/DDBJ databases">
        <title>Comparative genomic analysis of Ambrosia Fusariam Clade fungi.</title>
        <authorList>
            <person name="Stajich J.E."/>
            <person name="Carrillo J."/>
            <person name="Kijimoto T."/>
            <person name="Eskalen A."/>
            <person name="O'Donnell K."/>
            <person name="Kasson M."/>
        </authorList>
    </citation>
    <scope>NUCLEOTIDE SEQUENCE [LARGE SCALE GENOMIC DNA]</scope>
    <source>
        <strain evidence="4 5">NRRL62584</strain>
    </source>
</reference>
<feature type="chain" id="PRO_5019335988" evidence="3">
    <location>
        <begin position="21"/>
        <end position="448"/>
    </location>
</feature>
<gene>
    <name evidence="4" type="ORF">CEP54_008205</name>
</gene>
<dbReference type="EMBL" id="NKCI01000080">
    <property type="protein sequence ID" value="RSL57584.1"/>
    <property type="molecule type" value="Genomic_DNA"/>
</dbReference>
<comment type="caution">
    <text evidence="4">The sequence shown here is derived from an EMBL/GenBank/DDBJ whole genome shotgun (WGS) entry which is preliminary data.</text>
</comment>
<dbReference type="Proteomes" id="UP000288168">
    <property type="component" value="Unassembled WGS sequence"/>
</dbReference>
<keyword evidence="2" id="KW-1133">Transmembrane helix</keyword>
<dbReference type="STRING" id="1325734.A0A428PWY6"/>
<feature type="signal peptide" evidence="3">
    <location>
        <begin position="1"/>
        <end position="20"/>
    </location>
</feature>
<feature type="transmembrane region" description="Helical" evidence="2">
    <location>
        <begin position="329"/>
        <end position="351"/>
    </location>
</feature>
<evidence type="ECO:0000313" key="5">
    <source>
        <dbReference type="Proteomes" id="UP000288168"/>
    </source>
</evidence>
<accession>A0A428PWY6</accession>
<evidence type="ECO:0000256" key="3">
    <source>
        <dbReference type="SAM" id="SignalP"/>
    </source>
</evidence>
<feature type="transmembrane region" description="Helical" evidence="2">
    <location>
        <begin position="284"/>
        <end position="308"/>
    </location>
</feature>
<protein>
    <submittedName>
        <fullName evidence="4">Uncharacterized protein</fullName>
    </submittedName>
</protein>
<keyword evidence="5" id="KW-1185">Reference proteome</keyword>
<dbReference type="OrthoDB" id="4582561at2759"/>
<evidence type="ECO:0000313" key="4">
    <source>
        <dbReference type="EMBL" id="RSL57584.1"/>
    </source>
</evidence>
<feature type="transmembrane region" description="Helical" evidence="2">
    <location>
        <begin position="371"/>
        <end position="398"/>
    </location>
</feature>
<evidence type="ECO:0000256" key="2">
    <source>
        <dbReference type="SAM" id="Phobius"/>
    </source>
</evidence>
<sequence>MGVSKVIFFLGLALISIAVATTDDLEPSTLPTVLPPAKPGESEGPCAFSDLKQLLGRLEQSPELHNMTLLVETCDNICPLIYGTGNPDLSGIGASMMISYAIQGAVLLALGPFFLIAIILIDGQNNPYSYARSQSRSRWVNLVLKLGLPTHRVNSFTAICVLVSALIRQDSKAPLFEARFAKILAFYQFVICILGSASYLFFCPADSKIQLILQYMLYVAAVVCCCVQLTNKLESHNLISVPKEGASGPQSFAANIAKDCEHTRGYPPATSLTSSGISRISTRFFAASMIVLLLAALAFITAFALLYFRKNDRTFMRVPRHVSRPPVGTLCAATIFTVGVSFGIIETYNTLQSTREKIRRYSKDEFEDNNWGFGQVLAVAVWATWLLDSVFLILGAFFPHHHVQTPQARPSQDNELSDQTANRRPGDYVQSSDPQSQERTAGIDLTVN</sequence>
<feature type="compositionally biased region" description="Polar residues" evidence="1">
    <location>
        <begin position="404"/>
        <end position="422"/>
    </location>
</feature>
<feature type="transmembrane region" description="Helical" evidence="2">
    <location>
        <begin position="209"/>
        <end position="230"/>
    </location>
</feature>
<keyword evidence="2" id="KW-0812">Transmembrane</keyword>
<keyword evidence="2" id="KW-0472">Membrane</keyword>
<evidence type="ECO:0000256" key="1">
    <source>
        <dbReference type="SAM" id="MobiDB-lite"/>
    </source>
</evidence>
<organism evidence="4 5">
    <name type="scientific">Fusarium duplospermum</name>
    <dbReference type="NCBI Taxonomy" id="1325734"/>
    <lineage>
        <taxon>Eukaryota</taxon>
        <taxon>Fungi</taxon>
        <taxon>Dikarya</taxon>
        <taxon>Ascomycota</taxon>
        <taxon>Pezizomycotina</taxon>
        <taxon>Sordariomycetes</taxon>
        <taxon>Hypocreomycetidae</taxon>
        <taxon>Hypocreales</taxon>
        <taxon>Nectriaceae</taxon>
        <taxon>Fusarium</taxon>
        <taxon>Fusarium solani species complex</taxon>
    </lineage>
</organism>
<feature type="compositionally biased region" description="Polar residues" evidence="1">
    <location>
        <begin position="429"/>
        <end position="439"/>
    </location>
</feature>
<dbReference type="AlphaFoldDB" id="A0A428PWY6"/>
<keyword evidence="3" id="KW-0732">Signal</keyword>
<feature type="transmembrane region" description="Helical" evidence="2">
    <location>
        <begin position="97"/>
        <end position="121"/>
    </location>
</feature>